<dbReference type="InterPro" id="IPR045229">
    <property type="entry name" value="TPP_enz"/>
</dbReference>
<dbReference type="EMBL" id="JACHHT010000002">
    <property type="protein sequence ID" value="MBB6522692.1"/>
    <property type="molecule type" value="Genomic_DNA"/>
</dbReference>
<protein>
    <submittedName>
        <fullName evidence="8">Acetolactate synthase-1/2/3 large subunit</fullName>
        <ecNumber evidence="8">2.2.1.6</ecNumber>
    </submittedName>
</protein>
<dbReference type="Pfam" id="PF02775">
    <property type="entry name" value="TPP_enzyme_C"/>
    <property type="match status" value="1"/>
</dbReference>
<dbReference type="AlphaFoldDB" id="A0A7X0MZ24"/>
<dbReference type="InParanoid" id="A0A7X0MZ24"/>
<dbReference type="GO" id="GO:0003984">
    <property type="term" value="F:acetolactate synthase activity"/>
    <property type="evidence" value="ECO:0007669"/>
    <property type="project" value="UniProtKB-EC"/>
</dbReference>
<organism evidence="8 9">
    <name type="scientific">Pseudoteredinibacter isoporae</name>
    <dbReference type="NCBI Taxonomy" id="570281"/>
    <lineage>
        <taxon>Bacteria</taxon>
        <taxon>Pseudomonadati</taxon>
        <taxon>Pseudomonadota</taxon>
        <taxon>Gammaproteobacteria</taxon>
        <taxon>Cellvibrionales</taxon>
        <taxon>Cellvibrionaceae</taxon>
        <taxon>Pseudoteredinibacter</taxon>
    </lineage>
</organism>
<dbReference type="GO" id="GO:0009097">
    <property type="term" value="P:isoleucine biosynthetic process"/>
    <property type="evidence" value="ECO:0007669"/>
    <property type="project" value="TreeGrafter"/>
</dbReference>
<dbReference type="InterPro" id="IPR012000">
    <property type="entry name" value="Thiamin_PyroP_enz_cen_dom"/>
</dbReference>
<comment type="cofactor">
    <cofactor evidence="1">
        <name>thiamine diphosphate</name>
        <dbReference type="ChEBI" id="CHEBI:58937"/>
    </cofactor>
</comment>
<sequence>MNSAIQTGGVLLAKLMEAYGIDTAFGIPGTHTIELYRGLPQTSIRHVTPRHEQGAGFMADGYARVSGRPAACVTVSGPGALNIATAMGQALQDSVPMLVISADNNRHEKGLGEGRLHETTDLQRAMEQSSVWAHTVSRVDELPMILARAFAIFHSQRPGPVHLSMPLDVITADASHVTAETWPLPSRPSANHAAISEAAQLLSQAKKPVLALGGGAADAAELALALAEKLDAPTTLTHNAKGILPPEHPLLINSSPSYEAVRELYQEADVILGIGTEFSETDYDFFFDGGFALGGKLIRIDIDSTQLCRNARPDIAIQSDSAAAIAALLPELEFTARAGAQRSQNIREKLAPTVDANYQAFLDALFEALPEAAILGDSTQPAYFAAAQLQSRSPRRFASAATGYGTLGYALPAAFGAKLAKPELPVISLIGDGGLQFTINELSTAVEAQLPVAVVVWNNQRYEMIAQNFETAGMEPIACDIHTPDFLGIAKAYGCRAARAENLQQLVELLSEHTEHALPTVIEVREVDFLTQ</sequence>
<reference evidence="8 9" key="1">
    <citation type="submission" date="2020-08" db="EMBL/GenBank/DDBJ databases">
        <title>Genomic Encyclopedia of Type Strains, Phase IV (KMG-IV): sequencing the most valuable type-strain genomes for metagenomic binning, comparative biology and taxonomic classification.</title>
        <authorList>
            <person name="Goeker M."/>
        </authorList>
    </citation>
    <scope>NUCLEOTIDE SEQUENCE [LARGE SCALE GENOMIC DNA]</scope>
    <source>
        <strain evidence="8 9">DSM 22368</strain>
    </source>
</reference>
<dbReference type="InterPro" id="IPR029061">
    <property type="entry name" value="THDP-binding"/>
</dbReference>
<dbReference type="InterPro" id="IPR000399">
    <property type="entry name" value="TPP-bd_CS"/>
</dbReference>
<dbReference type="GO" id="GO:0050660">
    <property type="term" value="F:flavin adenine dinucleotide binding"/>
    <property type="evidence" value="ECO:0007669"/>
    <property type="project" value="TreeGrafter"/>
</dbReference>
<evidence type="ECO:0000256" key="3">
    <source>
        <dbReference type="ARBA" id="ARBA00023052"/>
    </source>
</evidence>
<keyword evidence="3 4" id="KW-0786">Thiamine pyrophosphate</keyword>
<dbReference type="PROSITE" id="PS00187">
    <property type="entry name" value="TPP_ENZYMES"/>
    <property type="match status" value="1"/>
</dbReference>
<dbReference type="CDD" id="cd07035">
    <property type="entry name" value="TPP_PYR_POX_like"/>
    <property type="match status" value="1"/>
</dbReference>
<evidence type="ECO:0000256" key="2">
    <source>
        <dbReference type="ARBA" id="ARBA00007812"/>
    </source>
</evidence>
<dbReference type="Pfam" id="PF00205">
    <property type="entry name" value="TPP_enzyme_M"/>
    <property type="match status" value="1"/>
</dbReference>
<dbReference type="PANTHER" id="PTHR18968">
    <property type="entry name" value="THIAMINE PYROPHOSPHATE ENZYMES"/>
    <property type="match status" value="1"/>
</dbReference>
<dbReference type="InterPro" id="IPR029035">
    <property type="entry name" value="DHS-like_NAD/FAD-binding_dom"/>
</dbReference>
<evidence type="ECO:0000259" key="7">
    <source>
        <dbReference type="Pfam" id="PF02776"/>
    </source>
</evidence>
<dbReference type="NCBIfam" id="NF005712">
    <property type="entry name" value="PRK07524.1"/>
    <property type="match status" value="1"/>
</dbReference>
<dbReference type="GO" id="GO:0009099">
    <property type="term" value="P:L-valine biosynthetic process"/>
    <property type="evidence" value="ECO:0007669"/>
    <property type="project" value="TreeGrafter"/>
</dbReference>
<dbReference type="Pfam" id="PF02776">
    <property type="entry name" value="TPP_enzyme_N"/>
    <property type="match status" value="1"/>
</dbReference>
<dbReference type="EC" id="2.2.1.6" evidence="8"/>
<evidence type="ECO:0000259" key="6">
    <source>
        <dbReference type="Pfam" id="PF02775"/>
    </source>
</evidence>
<dbReference type="RefSeq" id="WP_166845402.1">
    <property type="nucleotide sequence ID" value="NZ_JAAONY010000002.1"/>
</dbReference>
<keyword evidence="9" id="KW-1185">Reference proteome</keyword>
<feature type="domain" description="Thiamine pyrophosphate enzyme N-terminal TPP-binding" evidence="7">
    <location>
        <begin position="7"/>
        <end position="119"/>
    </location>
</feature>
<dbReference type="SUPFAM" id="SSF52467">
    <property type="entry name" value="DHS-like NAD/FAD-binding domain"/>
    <property type="match status" value="1"/>
</dbReference>
<evidence type="ECO:0000313" key="9">
    <source>
        <dbReference type="Proteomes" id="UP000528457"/>
    </source>
</evidence>
<comment type="similarity">
    <text evidence="2 4">Belongs to the TPP enzyme family.</text>
</comment>
<dbReference type="CDD" id="cd00568">
    <property type="entry name" value="TPP_enzymes"/>
    <property type="match status" value="1"/>
</dbReference>
<dbReference type="FunFam" id="3.40.50.970:FF:000007">
    <property type="entry name" value="Acetolactate synthase"/>
    <property type="match status" value="1"/>
</dbReference>
<dbReference type="SUPFAM" id="SSF52518">
    <property type="entry name" value="Thiamin diphosphate-binding fold (THDP-binding)"/>
    <property type="match status" value="2"/>
</dbReference>
<keyword evidence="8" id="KW-0808">Transferase</keyword>
<dbReference type="PANTHER" id="PTHR18968:SF13">
    <property type="entry name" value="ACETOLACTATE SYNTHASE CATALYTIC SUBUNIT, MITOCHONDRIAL"/>
    <property type="match status" value="1"/>
</dbReference>
<evidence type="ECO:0000256" key="4">
    <source>
        <dbReference type="RuleBase" id="RU362132"/>
    </source>
</evidence>
<dbReference type="GO" id="GO:0030976">
    <property type="term" value="F:thiamine pyrophosphate binding"/>
    <property type="evidence" value="ECO:0007669"/>
    <property type="project" value="InterPro"/>
</dbReference>
<feature type="domain" description="Thiamine pyrophosphate enzyme TPP-binding" evidence="6">
    <location>
        <begin position="382"/>
        <end position="524"/>
    </location>
</feature>
<comment type="caution">
    <text evidence="8">The sequence shown here is derived from an EMBL/GenBank/DDBJ whole genome shotgun (WGS) entry which is preliminary data.</text>
</comment>
<dbReference type="InterPro" id="IPR012001">
    <property type="entry name" value="Thiamin_PyroP_enz_TPP-bd_dom"/>
</dbReference>
<name>A0A7X0MZ24_9GAMM</name>
<proteinExistence type="inferred from homology"/>
<gene>
    <name evidence="8" type="ORF">HNR48_002977</name>
</gene>
<evidence type="ECO:0000259" key="5">
    <source>
        <dbReference type="Pfam" id="PF00205"/>
    </source>
</evidence>
<evidence type="ECO:0000313" key="8">
    <source>
        <dbReference type="EMBL" id="MBB6522692.1"/>
    </source>
</evidence>
<dbReference type="GO" id="GO:0000287">
    <property type="term" value="F:magnesium ion binding"/>
    <property type="evidence" value="ECO:0007669"/>
    <property type="project" value="InterPro"/>
</dbReference>
<dbReference type="Gene3D" id="3.40.50.970">
    <property type="match status" value="2"/>
</dbReference>
<dbReference type="Gene3D" id="3.40.50.1220">
    <property type="entry name" value="TPP-binding domain"/>
    <property type="match status" value="1"/>
</dbReference>
<dbReference type="InterPro" id="IPR011766">
    <property type="entry name" value="TPP_enzyme_TPP-bd"/>
</dbReference>
<dbReference type="GO" id="GO:0005948">
    <property type="term" value="C:acetolactate synthase complex"/>
    <property type="evidence" value="ECO:0007669"/>
    <property type="project" value="TreeGrafter"/>
</dbReference>
<accession>A0A7X0MZ24</accession>
<feature type="domain" description="Thiamine pyrophosphate enzyme central" evidence="5">
    <location>
        <begin position="195"/>
        <end position="328"/>
    </location>
</feature>
<evidence type="ECO:0000256" key="1">
    <source>
        <dbReference type="ARBA" id="ARBA00001964"/>
    </source>
</evidence>
<dbReference type="Proteomes" id="UP000528457">
    <property type="component" value="Unassembled WGS sequence"/>
</dbReference>